<feature type="region of interest" description="Disordered" evidence="1">
    <location>
        <begin position="366"/>
        <end position="389"/>
    </location>
</feature>
<dbReference type="KEGG" id="pbar:105432799"/>
<dbReference type="AlphaFoldDB" id="A0A6I9WU86"/>
<dbReference type="GO" id="GO:0042795">
    <property type="term" value="P:snRNA transcription by RNA polymerase II"/>
    <property type="evidence" value="ECO:0007669"/>
    <property type="project" value="TreeGrafter"/>
</dbReference>
<sequence length="678" mass="79175">MEKFRNIDWNPLMEDLIDNVFINDERMENESAMYKILNDNFKDPFEGIECEYAEVNVELIKQYLCEDNEDISTDIEEENCEPKNNVQKHKSYVPGIRILPFYFPRRSWLDSDQQAMCLRVLLRLSSNTNKKLDKKEKMEFEHYMTLQKMIEDEQKEYLEFAKSQWDDTFKWFSKCPEFVIKKWKAKMIRFQKLPRYYIESINIPLSLQKDNDKNKDIKIKFISCLRQGSFSNVILPKLDRKYTLFMNIPLLQRYKPYVEFEKVMQHFRLPVSEDTYCESLAIEAGVDLIISSSGIKCLLSNLDSDHSNSWIIPVVVKLHHGKNVVYIDKKLPPMSATISQKNFYTYKYSLKYHFVDGKEEISETTEKFKKNQSKKNVDHSDSDSDDSNSHLKLYEEDLYLSDTDKSEKSDNSANDDKIDKTDSETDMQQNVSYKLFTIGPESLNQKVKHNMKDYKMLVRTKIDGIETLPSGEKQSLILAPKIEHQLGFGAEAITLEEGLHQWASLKFRPETSLARVRIAADNNEVIQIEKLTITSLTSEIKRLFKIKAEDSLGVLYNMIEQLSSLTPGQYIMRHVPRNGPFASIYKQVSEYGKNIFDLHTIYNAKFETISKTPWPPLDNMLTTPAIICFNRMPAMFYPYKNKEVLVRPKKLKGSKKNTGNALSKVAITVRRSTRLQSK</sequence>
<dbReference type="PANTHER" id="PTHR14633:SF3">
    <property type="entry name" value="LITTLE ELONGATION COMPLEX SUBUNIT 2"/>
    <property type="match status" value="1"/>
</dbReference>
<name>A0A6I9WU86_9HYME</name>
<accession>A0A6I9WU86</accession>
<dbReference type="Pfam" id="PF10505">
    <property type="entry name" value="NARG2_C"/>
    <property type="match status" value="1"/>
</dbReference>
<feature type="compositionally biased region" description="Basic and acidic residues" evidence="1">
    <location>
        <begin position="403"/>
        <end position="423"/>
    </location>
</feature>
<dbReference type="Proteomes" id="UP000504615">
    <property type="component" value="Unplaced"/>
</dbReference>
<gene>
    <name evidence="4" type="primary">LOC105432799</name>
</gene>
<keyword evidence="3" id="KW-1185">Reference proteome</keyword>
<dbReference type="GO" id="GO:0042796">
    <property type="term" value="P:snRNA transcription by RNA polymerase III"/>
    <property type="evidence" value="ECO:0007669"/>
    <property type="project" value="TreeGrafter"/>
</dbReference>
<organism evidence="3 4">
    <name type="scientific">Pogonomyrmex barbatus</name>
    <name type="common">red harvester ant</name>
    <dbReference type="NCBI Taxonomy" id="144034"/>
    <lineage>
        <taxon>Eukaryota</taxon>
        <taxon>Metazoa</taxon>
        <taxon>Ecdysozoa</taxon>
        <taxon>Arthropoda</taxon>
        <taxon>Hexapoda</taxon>
        <taxon>Insecta</taxon>
        <taxon>Pterygota</taxon>
        <taxon>Neoptera</taxon>
        <taxon>Endopterygota</taxon>
        <taxon>Hymenoptera</taxon>
        <taxon>Apocrita</taxon>
        <taxon>Aculeata</taxon>
        <taxon>Formicoidea</taxon>
        <taxon>Formicidae</taxon>
        <taxon>Myrmicinae</taxon>
        <taxon>Pogonomyrmex</taxon>
    </lineage>
</organism>
<evidence type="ECO:0000256" key="1">
    <source>
        <dbReference type="SAM" id="MobiDB-lite"/>
    </source>
</evidence>
<feature type="region of interest" description="Disordered" evidence="1">
    <location>
        <begin position="403"/>
        <end position="425"/>
    </location>
</feature>
<dbReference type="GeneID" id="105432799"/>
<evidence type="ECO:0000313" key="3">
    <source>
        <dbReference type="Proteomes" id="UP000504615"/>
    </source>
</evidence>
<dbReference type="OrthoDB" id="6288737at2759"/>
<dbReference type="RefSeq" id="XP_011646059.1">
    <property type="nucleotide sequence ID" value="XM_011647757.2"/>
</dbReference>
<dbReference type="InterPro" id="IPR019535">
    <property type="entry name" value="ICE2_C"/>
</dbReference>
<evidence type="ECO:0000259" key="2">
    <source>
        <dbReference type="Pfam" id="PF10505"/>
    </source>
</evidence>
<protein>
    <submittedName>
        <fullName evidence="4">Uncharacterized protein LOC105432799</fullName>
    </submittedName>
</protein>
<dbReference type="GO" id="GO:0045945">
    <property type="term" value="P:positive regulation of transcription by RNA polymerase III"/>
    <property type="evidence" value="ECO:0007669"/>
    <property type="project" value="TreeGrafter"/>
</dbReference>
<feature type="domain" description="Little elongation complex subunit 2 C-terminal" evidence="2">
    <location>
        <begin position="423"/>
        <end position="638"/>
    </location>
</feature>
<dbReference type="PANTHER" id="PTHR14633">
    <property type="entry name" value="LITTLE ELONGATION COMPLEX SUBUNIT 2"/>
    <property type="match status" value="1"/>
</dbReference>
<evidence type="ECO:0000313" key="4">
    <source>
        <dbReference type="RefSeq" id="XP_011646059.1"/>
    </source>
</evidence>
<reference evidence="4" key="1">
    <citation type="submission" date="2025-08" db="UniProtKB">
        <authorList>
            <consortium name="RefSeq"/>
        </authorList>
    </citation>
    <scope>IDENTIFICATION</scope>
</reference>
<dbReference type="GO" id="GO:0008023">
    <property type="term" value="C:transcription elongation factor complex"/>
    <property type="evidence" value="ECO:0007669"/>
    <property type="project" value="InterPro"/>
</dbReference>
<proteinExistence type="predicted"/>